<sequence length="149" mass="16446">MQNPDDLLAGPDSISPDAAAGVTALEELKRTEEVQSINEVEGLEGNARFASSAINVLTGLRDTSLEGAMLSDLITNTKQLEALMLLLATFYWYNDRRPPTVPPCMETIDIHIPDAAKQQWVAVSTRNMTSKATQERLTFILHEGFVAWQ</sequence>
<dbReference type="OrthoDB" id="2641874at2759"/>
<evidence type="ECO:0000313" key="1">
    <source>
        <dbReference type="EMBL" id="KAG2101845.1"/>
    </source>
</evidence>
<dbReference type="EMBL" id="JABBWM010000049">
    <property type="protein sequence ID" value="KAG2101845.1"/>
    <property type="molecule type" value="Genomic_DNA"/>
</dbReference>
<comment type="caution">
    <text evidence="1">The sequence shown here is derived from an EMBL/GenBank/DDBJ whole genome shotgun (WGS) entry which is preliminary data.</text>
</comment>
<dbReference type="Proteomes" id="UP000823399">
    <property type="component" value="Unassembled WGS sequence"/>
</dbReference>
<accession>A0A9P7F2A9</accession>
<gene>
    <name evidence="1" type="ORF">F5147DRAFT_655169</name>
</gene>
<organism evidence="1 2">
    <name type="scientific">Suillus discolor</name>
    <dbReference type="NCBI Taxonomy" id="1912936"/>
    <lineage>
        <taxon>Eukaryota</taxon>
        <taxon>Fungi</taxon>
        <taxon>Dikarya</taxon>
        <taxon>Basidiomycota</taxon>
        <taxon>Agaricomycotina</taxon>
        <taxon>Agaricomycetes</taxon>
        <taxon>Agaricomycetidae</taxon>
        <taxon>Boletales</taxon>
        <taxon>Suillineae</taxon>
        <taxon>Suillaceae</taxon>
        <taxon>Suillus</taxon>
    </lineage>
</organism>
<protein>
    <submittedName>
        <fullName evidence="1">Uncharacterized protein</fullName>
    </submittedName>
</protein>
<proteinExistence type="predicted"/>
<dbReference type="GeneID" id="64696202"/>
<keyword evidence="2" id="KW-1185">Reference proteome</keyword>
<dbReference type="AlphaFoldDB" id="A0A9P7F2A9"/>
<dbReference type="RefSeq" id="XP_041290010.1">
    <property type="nucleotide sequence ID" value="XM_041433943.1"/>
</dbReference>
<reference evidence="1" key="1">
    <citation type="journal article" date="2020" name="New Phytol.">
        <title>Comparative genomics reveals dynamic genome evolution in host specialist ectomycorrhizal fungi.</title>
        <authorList>
            <person name="Lofgren L.A."/>
            <person name="Nguyen N.H."/>
            <person name="Vilgalys R."/>
            <person name="Ruytinx J."/>
            <person name="Liao H.L."/>
            <person name="Branco S."/>
            <person name="Kuo A."/>
            <person name="LaButti K."/>
            <person name="Lipzen A."/>
            <person name="Andreopoulos W."/>
            <person name="Pangilinan J."/>
            <person name="Riley R."/>
            <person name="Hundley H."/>
            <person name="Na H."/>
            <person name="Barry K."/>
            <person name="Grigoriev I.V."/>
            <person name="Stajich J.E."/>
            <person name="Kennedy P.G."/>
        </authorList>
    </citation>
    <scope>NUCLEOTIDE SEQUENCE</scope>
    <source>
        <strain evidence="1">FC423</strain>
    </source>
</reference>
<evidence type="ECO:0000313" key="2">
    <source>
        <dbReference type="Proteomes" id="UP000823399"/>
    </source>
</evidence>
<name>A0A9P7F2A9_9AGAM</name>